<dbReference type="SMART" id="SM00388">
    <property type="entry name" value="HisKA"/>
    <property type="match status" value="1"/>
</dbReference>
<dbReference type="RefSeq" id="WP_204664865.1">
    <property type="nucleotide sequence ID" value="NZ_JAFBDT010000018.1"/>
</dbReference>
<gene>
    <name evidence="9" type="ORF">JOC49_001993</name>
</gene>
<dbReference type="InterPro" id="IPR029016">
    <property type="entry name" value="GAF-like_dom_sf"/>
</dbReference>
<evidence type="ECO:0000256" key="6">
    <source>
        <dbReference type="ARBA" id="ARBA00023012"/>
    </source>
</evidence>
<dbReference type="Gene3D" id="3.30.565.10">
    <property type="entry name" value="Histidine kinase-like ATPase, C-terminal domain"/>
    <property type="match status" value="1"/>
</dbReference>
<dbReference type="SUPFAM" id="SSF55785">
    <property type="entry name" value="PYP-like sensor domain (PAS domain)"/>
    <property type="match status" value="1"/>
</dbReference>
<dbReference type="CDD" id="cd00130">
    <property type="entry name" value="PAS"/>
    <property type="match status" value="1"/>
</dbReference>
<dbReference type="Pfam" id="PF02518">
    <property type="entry name" value="HATPase_c"/>
    <property type="match status" value="1"/>
</dbReference>
<dbReference type="InterPro" id="IPR036097">
    <property type="entry name" value="HisK_dim/P_sf"/>
</dbReference>
<dbReference type="PROSITE" id="PS50112">
    <property type="entry name" value="PAS"/>
    <property type="match status" value="1"/>
</dbReference>
<dbReference type="Gene3D" id="1.10.287.130">
    <property type="match status" value="1"/>
</dbReference>
<dbReference type="SUPFAM" id="SSF55874">
    <property type="entry name" value="ATPase domain of HSP90 chaperone/DNA topoisomerase II/histidine kinase"/>
    <property type="match status" value="1"/>
</dbReference>
<dbReference type="InterPro" id="IPR003594">
    <property type="entry name" value="HATPase_dom"/>
</dbReference>
<dbReference type="SMART" id="SM00387">
    <property type="entry name" value="HATPase_c"/>
    <property type="match status" value="1"/>
</dbReference>
<dbReference type="EC" id="2.7.13.3" evidence="2"/>
<dbReference type="EMBL" id="JAFBDT010000018">
    <property type="protein sequence ID" value="MBM7562433.1"/>
    <property type="molecule type" value="Genomic_DNA"/>
</dbReference>
<evidence type="ECO:0000256" key="3">
    <source>
        <dbReference type="ARBA" id="ARBA00022553"/>
    </source>
</evidence>
<feature type="domain" description="Histidine kinase" evidence="7">
    <location>
        <begin position="323"/>
        <end position="541"/>
    </location>
</feature>
<dbReference type="SUPFAM" id="SSF47384">
    <property type="entry name" value="Homodimeric domain of signal transducing histidine kinase"/>
    <property type="match status" value="1"/>
</dbReference>
<dbReference type="InterPro" id="IPR001610">
    <property type="entry name" value="PAC"/>
</dbReference>
<dbReference type="PROSITE" id="PS50109">
    <property type="entry name" value="HIS_KIN"/>
    <property type="match status" value="1"/>
</dbReference>
<comment type="catalytic activity">
    <reaction evidence="1">
        <text>ATP + protein L-histidine = ADP + protein N-phospho-L-histidine.</text>
        <dbReference type="EC" id="2.7.13.3"/>
    </reaction>
</comment>
<protein>
    <recommendedName>
        <fullName evidence="2">histidine kinase</fullName>
        <ecNumber evidence="2">2.7.13.3</ecNumber>
    </recommendedName>
</protein>
<dbReference type="Gene3D" id="3.30.450.20">
    <property type="entry name" value="PAS domain"/>
    <property type="match status" value="1"/>
</dbReference>
<dbReference type="Gene3D" id="3.30.450.40">
    <property type="match status" value="1"/>
</dbReference>
<comment type="caution">
    <text evidence="9">The sequence shown here is derived from an EMBL/GenBank/DDBJ whole genome shotgun (WGS) entry which is preliminary data.</text>
</comment>
<keyword evidence="3" id="KW-0597">Phosphoprotein</keyword>
<dbReference type="SMART" id="SM00086">
    <property type="entry name" value="PAC"/>
    <property type="match status" value="1"/>
</dbReference>
<evidence type="ECO:0000256" key="1">
    <source>
        <dbReference type="ARBA" id="ARBA00000085"/>
    </source>
</evidence>
<sequence length="632" mass="72242">MKHSHYEIQFEALFERTQDAVFLLDLDGRHIKVNQRACDMFGYTRDEMLDLTYEDLSVDQGKSREVLENIKNGVEVGRYRRQFRHHEGYEIPVEIAVDLVCNTSGTPLYIQSIVQDISERVAYEQQMAYYHSFRELMLQMAIEFITVSMENMDHELYELLSRVGAFSKVDRAYLFEYNYETQTTSNTLEWCADGIASEIQNLQDIPFSEISHWLEAHQNGRRIYIPNVLEMPREDKVRKVLEAQGIQTLLTVPFGSDETCFGFVGFDMVREIKVWSDEEQAMLAMLSALVGNAYMRKHHEQALHSAYNEAEIANMAKSNFLANMSHEIRTPLNGIIGMLSLLLKTELTQIQREYVVAVEKFSRALLTTLNDILDYAKIEHGTFFIDQTEVKLRDVFSEVEVLMSPLIYNRPVTLKVVVEDKLPGRVYTDGGRIKQILLNLVHNAIKFTDAGTIQLHVDFEPINGLLKMEITDDGIGMDADQIKRVFEPFIQGDAGTARKFGGTGLGLTIVKEIIDRMGGTIEIQSTPGAGACFKVQIPIDTISSTKDVSDDDLLEFEAAEKLDACLMSRFEELSEAVASQRPKHCKEVLAEIEQKCPDVKDQMAYQMLVAYIRKFDFEKAGHLIHLFIKRLR</sequence>
<dbReference type="Pfam" id="PF13426">
    <property type="entry name" value="PAS_9"/>
    <property type="match status" value="1"/>
</dbReference>
<dbReference type="InterPro" id="IPR003661">
    <property type="entry name" value="HisK_dim/P_dom"/>
</dbReference>
<dbReference type="Proteomes" id="UP000767854">
    <property type="component" value="Unassembled WGS sequence"/>
</dbReference>
<evidence type="ECO:0000256" key="4">
    <source>
        <dbReference type="ARBA" id="ARBA00022679"/>
    </source>
</evidence>
<dbReference type="SUPFAM" id="SSF55781">
    <property type="entry name" value="GAF domain-like"/>
    <property type="match status" value="1"/>
</dbReference>
<dbReference type="InterPro" id="IPR003018">
    <property type="entry name" value="GAF"/>
</dbReference>
<dbReference type="NCBIfam" id="TIGR00229">
    <property type="entry name" value="sensory_box"/>
    <property type="match status" value="1"/>
</dbReference>
<evidence type="ECO:0000313" key="9">
    <source>
        <dbReference type="EMBL" id="MBM7562433.1"/>
    </source>
</evidence>
<dbReference type="PANTHER" id="PTHR43047">
    <property type="entry name" value="TWO-COMPONENT HISTIDINE PROTEIN KINASE"/>
    <property type="match status" value="1"/>
</dbReference>
<dbReference type="InterPro" id="IPR004358">
    <property type="entry name" value="Sig_transdc_His_kin-like_C"/>
</dbReference>
<keyword evidence="10" id="KW-1185">Reference proteome</keyword>
<dbReference type="CDD" id="cd00082">
    <property type="entry name" value="HisKA"/>
    <property type="match status" value="1"/>
</dbReference>
<dbReference type="Pfam" id="PF01590">
    <property type="entry name" value="GAF"/>
    <property type="match status" value="1"/>
</dbReference>
<keyword evidence="4" id="KW-0808">Transferase</keyword>
<feature type="domain" description="PAS" evidence="8">
    <location>
        <begin position="6"/>
        <end position="50"/>
    </location>
</feature>
<evidence type="ECO:0000313" key="10">
    <source>
        <dbReference type="Proteomes" id="UP000767854"/>
    </source>
</evidence>
<dbReference type="InterPro" id="IPR005467">
    <property type="entry name" value="His_kinase_dom"/>
</dbReference>
<keyword evidence="6" id="KW-0902">Two-component regulatory system</keyword>
<evidence type="ECO:0000259" key="8">
    <source>
        <dbReference type="PROSITE" id="PS50112"/>
    </source>
</evidence>
<dbReference type="InterPro" id="IPR035965">
    <property type="entry name" value="PAS-like_dom_sf"/>
</dbReference>
<dbReference type="SMART" id="SM00091">
    <property type="entry name" value="PAS"/>
    <property type="match status" value="1"/>
</dbReference>
<dbReference type="Pfam" id="PF00512">
    <property type="entry name" value="HisKA"/>
    <property type="match status" value="1"/>
</dbReference>
<dbReference type="PRINTS" id="PR00344">
    <property type="entry name" value="BCTRLSENSOR"/>
</dbReference>
<dbReference type="InterPro" id="IPR036890">
    <property type="entry name" value="HATPase_C_sf"/>
</dbReference>
<dbReference type="CDD" id="cd16922">
    <property type="entry name" value="HATPase_EvgS-ArcB-TorS-like"/>
    <property type="match status" value="1"/>
</dbReference>
<evidence type="ECO:0000256" key="2">
    <source>
        <dbReference type="ARBA" id="ARBA00012438"/>
    </source>
</evidence>
<dbReference type="InterPro" id="IPR000014">
    <property type="entry name" value="PAS"/>
</dbReference>
<evidence type="ECO:0000259" key="7">
    <source>
        <dbReference type="PROSITE" id="PS50109"/>
    </source>
</evidence>
<organism evidence="9 10">
    <name type="scientific">Fusibacter tunisiensis</name>
    <dbReference type="NCBI Taxonomy" id="1008308"/>
    <lineage>
        <taxon>Bacteria</taxon>
        <taxon>Bacillati</taxon>
        <taxon>Bacillota</taxon>
        <taxon>Clostridia</taxon>
        <taxon>Eubacteriales</taxon>
        <taxon>Eubacteriales Family XII. Incertae Sedis</taxon>
        <taxon>Fusibacter</taxon>
    </lineage>
</organism>
<reference evidence="9 10" key="1">
    <citation type="submission" date="2021-01" db="EMBL/GenBank/DDBJ databases">
        <title>Genomic Encyclopedia of Type Strains, Phase IV (KMG-IV): sequencing the most valuable type-strain genomes for metagenomic binning, comparative biology and taxonomic classification.</title>
        <authorList>
            <person name="Goeker M."/>
        </authorList>
    </citation>
    <scope>NUCLEOTIDE SEQUENCE [LARGE SCALE GENOMIC DNA]</scope>
    <source>
        <strain evidence="9 10">DSM 24436</strain>
    </source>
</reference>
<keyword evidence="5" id="KW-0418">Kinase</keyword>
<evidence type="ECO:0000256" key="5">
    <source>
        <dbReference type="ARBA" id="ARBA00022777"/>
    </source>
</evidence>
<name>A0ABS2MSN5_9FIRM</name>
<accession>A0ABS2MSN5</accession>
<proteinExistence type="predicted"/>